<dbReference type="Proteomes" id="UP001259982">
    <property type="component" value="Unassembled WGS sequence"/>
</dbReference>
<dbReference type="CDD" id="cd02042">
    <property type="entry name" value="ParAB_family"/>
    <property type="match status" value="1"/>
</dbReference>
<dbReference type="InterPro" id="IPR050678">
    <property type="entry name" value="DNA_Partitioning_ATPase"/>
</dbReference>
<dbReference type="Pfam" id="PF13614">
    <property type="entry name" value="AAA_31"/>
    <property type="match status" value="1"/>
</dbReference>
<dbReference type="RefSeq" id="WP_311658352.1">
    <property type="nucleotide sequence ID" value="NZ_JAVRHY010000005.1"/>
</dbReference>
<dbReference type="PANTHER" id="PTHR13696">
    <property type="entry name" value="P-LOOP CONTAINING NUCLEOSIDE TRIPHOSPHATE HYDROLASE"/>
    <property type="match status" value="1"/>
</dbReference>
<protein>
    <submittedName>
        <fullName evidence="2">ParA family protein</fullName>
    </submittedName>
</protein>
<proteinExistence type="predicted"/>
<organism evidence="2 3">
    <name type="scientific">Spectribacter acetivorans</name>
    <dbReference type="NCBI Taxonomy" id="3075603"/>
    <lineage>
        <taxon>Bacteria</taxon>
        <taxon>Pseudomonadati</taxon>
        <taxon>Pseudomonadota</taxon>
        <taxon>Gammaproteobacteria</taxon>
        <taxon>Salinisphaerales</taxon>
        <taxon>Salinisphaeraceae</taxon>
        <taxon>Spectribacter</taxon>
    </lineage>
</organism>
<sequence length="259" mass="26926">MRILAVANQKGGVGKTSTAAAFAGLARDDGPVLVVDLDPQGSLTHYFGLAPVGADRGVYPVLSGQAGLACQIRTAVCEGVDLVPAGTALASLEREQGRAAGMGLRLMQALDSVAAAYAWAVLDVPPALGVLMINALAAADHLLIPTQTDPLARHGVEAMIRTVAMVNRSRPQPLAFSILPTFFDPRTRAGKAGLDALAQAHPSALLDTVIPMDTKVREAAEAGQPIGMFCRSCRAAAAYQQAWMRLAPRVAGRQSQVAA</sequence>
<gene>
    <name evidence="2" type="ORF">RM531_07255</name>
</gene>
<feature type="domain" description="AAA" evidence="1">
    <location>
        <begin position="1"/>
        <end position="169"/>
    </location>
</feature>
<comment type="caution">
    <text evidence="2">The sequence shown here is derived from an EMBL/GenBank/DDBJ whole genome shotgun (WGS) entry which is preliminary data.</text>
</comment>
<dbReference type="Gene3D" id="3.40.50.300">
    <property type="entry name" value="P-loop containing nucleotide triphosphate hydrolases"/>
    <property type="match status" value="1"/>
</dbReference>
<dbReference type="InterPro" id="IPR025669">
    <property type="entry name" value="AAA_dom"/>
</dbReference>
<dbReference type="EMBL" id="JAVRHY010000005">
    <property type="protein sequence ID" value="MDT0618268.1"/>
    <property type="molecule type" value="Genomic_DNA"/>
</dbReference>
<reference evidence="2 3" key="1">
    <citation type="submission" date="2023-09" db="EMBL/GenBank/DDBJ databases">
        <authorList>
            <person name="Rey-Velasco X."/>
        </authorList>
    </citation>
    <scope>NUCLEOTIDE SEQUENCE [LARGE SCALE GENOMIC DNA]</scope>
    <source>
        <strain evidence="2 3">P385</strain>
    </source>
</reference>
<keyword evidence="3" id="KW-1185">Reference proteome</keyword>
<evidence type="ECO:0000313" key="2">
    <source>
        <dbReference type="EMBL" id="MDT0618268.1"/>
    </source>
</evidence>
<evidence type="ECO:0000313" key="3">
    <source>
        <dbReference type="Proteomes" id="UP001259982"/>
    </source>
</evidence>
<dbReference type="PANTHER" id="PTHR13696:SF69">
    <property type="entry name" value="PLASMID PARTITIONING PROTEIN-RELATED"/>
    <property type="match status" value="1"/>
</dbReference>
<accession>A0ABU3BAH1</accession>
<name>A0ABU3BAH1_9GAMM</name>
<dbReference type="InterPro" id="IPR027417">
    <property type="entry name" value="P-loop_NTPase"/>
</dbReference>
<evidence type="ECO:0000259" key="1">
    <source>
        <dbReference type="Pfam" id="PF13614"/>
    </source>
</evidence>
<dbReference type="SUPFAM" id="SSF52540">
    <property type="entry name" value="P-loop containing nucleoside triphosphate hydrolases"/>
    <property type="match status" value="1"/>
</dbReference>